<evidence type="ECO:0000256" key="1">
    <source>
        <dbReference type="ARBA" id="ARBA00022737"/>
    </source>
</evidence>
<dbReference type="AlphaFoldDB" id="A0AAV6X6Z3"/>
<dbReference type="GO" id="GO:0099402">
    <property type="term" value="P:plant organ development"/>
    <property type="evidence" value="ECO:0007669"/>
    <property type="project" value="UniProtKB-ARBA"/>
</dbReference>
<reference evidence="2" key="1">
    <citation type="submission" date="2019-10" db="EMBL/GenBank/DDBJ databases">
        <authorList>
            <person name="Zhang R."/>
            <person name="Pan Y."/>
            <person name="Wang J."/>
            <person name="Ma R."/>
            <person name="Yu S."/>
        </authorList>
    </citation>
    <scope>NUCLEOTIDE SEQUENCE</scope>
    <source>
        <strain evidence="2">LA-IB0</strain>
        <tissue evidence="2">Leaf</tissue>
    </source>
</reference>
<dbReference type="InterPro" id="IPR011990">
    <property type="entry name" value="TPR-like_helical_dom_sf"/>
</dbReference>
<dbReference type="GO" id="GO:0003723">
    <property type="term" value="F:RNA binding"/>
    <property type="evidence" value="ECO:0007669"/>
    <property type="project" value="InterPro"/>
</dbReference>
<dbReference type="Pfam" id="PF20431">
    <property type="entry name" value="E_motif"/>
    <property type="match status" value="1"/>
</dbReference>
<keyword evidence="3" id="KW-1185">Reference proteome</keyword>
<dbReference type="InterPro" id="IPR002885">
    <property type="entry name" value="PPR_rpt"/>
</dbReference>
<keyword evidence="1" id="KW-0677">Repeat</keyword>
<accession>A0AAV6X6Z3</accession>
<dbReference type="PANTHER" id="PTHR47926">
    <property type="entry name" value="PENTATRICOPEPTIDE REPEAT-CONTAINING PROTEIN"/>
    <property type="match status" value="1"/>
</dbReference>
<dbReference type="EMBL" id="WHWC01000010">
    <property type="protein sequence ID" value="KAG8374980.1"/>
    <property type="molecule type" value="Genomic_DNA"/>
</dbReference>
<organism evidence="2 3">
    <name type="scientific">Buddleja alternifolia</name>
    <dbReference type="NCBI Taxonomy" id="168488"/>
    <lineage>
        <taxon>Eukaryota</taxon>
        <taxon>Viridiplantae</taxon>
        <taxon>Streptophyta</taxon>
        <taxon>Embryophyta</taxon>
        <taxon>Tracheophyta</taxon>
        <taxon>Spermatophyta</taxon>
        <taxon>Magnoliopsida</taxon>
        <taxon>eudicotyledons</taxon>
        <taxon>Gunneridae</taxon>
        <taxon>Pentapetalae</taxon>
        <taxon>asterids</taxon>
        <taxon>lamiids</taxon>
        <taxon>Lamiales</taxon>
        <taxon>Scrophulariaceae</taxon>
        <taxon>Buddlejeae</taxon>
        <taxon>Buddleja</taxon>
    </lineage>
</organism>
<comment type="caution">
    <text evidence="2">The sequence shown here is derived from an EMBL/GenBank/DDBJ whole genome shotgun (WGS) entry which is preliminary data.</text>
</comment>
<gene>
    <name evidence="2" type="ORF">BUALT_Bualt10G0052000</name>
</gene>
<dbReference type="Pfam" id="PF01535">
    <property type="entry name" value="PPR"/>
    <property type="match status" value="2"/>
</dbReference>
<protein>
    <recommendedName>
        <fullName evidence="4">Pentatricopeptide repeat-containing protein</fullName>
    </recommendedName>
</protein>
<evidence type="ECO:0008006" key="4">
    <source>
        <dbReference type="Google" id="ProtNLM"/>
    </source>
</evidence>
<dbReference type="Proteomes" id="UP000826271">
    <property type="component" value="Unassembled WGS sequence"/>
</dbReference>
<evidence type="ECO:0000313" key="2">
    <source>
        <dbReference type="EMBL" id="KAG8374980.1"/>
    </source>
</evidence>
<name>A0AAV6X6Z3_9LAMI</name>
<dbReference type="PANTHER" id="PTHR47926:SF441">
    <property type="entry name" value="PENTATRICOPEPTIDE REPEAT-CONTAINING PROTEIN"/>
    <property type="match status" value="1"/>
</dbReference>
<dbReference type="InterPro" id="IPR046960">
    <property type="entry name" value="PPR_At4g14850-like_plant"/>
</dbReference>
<dbReference type="InterPro" id="IPR046848">
    <property type="entry name" value="E_motif"/>
</dbReference>
<dbReference type="Gene3D" id="1.25.40.10">
    <property type="entry name" value="Tetratricopeptide repeat domain"/>
    <property type="match status" value="1"/>
</dbReference>
<proteinExistence type="predicted"/>
<sequence>MKRASVKPDEVTFLGVLTACSHAGLVSEGREMYDNMINLYGVHPRVDHCACMIDLFGRWGFLGEAEKFIDNLDFEPDSMIWATYLSACRLHGDDIRGQRAAEKLIELEPQNSLPYVLLSHIHAASGNWDSVNSVRKKMTEKGVKKFQVEGNFCEFEYICLMMTSTPLIWMEAEIASHLDRKVTNLSDKQGSEVLSAFPGCELEKSSQLLA</sequence>
<dbReference type="GO" id="GO:0009451">
    <property type="term" value="P:RNA modification"/>
    <property type="evidence" value="ECO:0007669"/>
    <property type="project" value="InterPro"/>
</dbReference>
<evidence type="ECO:0000313" key="3">
    <source>
        <dbReference type="Proteomes" id="UP000826271"/>
    </source>
</evidence>
<dbReference type="FunFam" id="1.25.40.10:FF:000158">
    <property type="entry name" value="pentatricopeptide repeat-containing protein At2g33680"/>
    <property type="match status" value="1"/>
</dbReference>